<feature type="region of interest" description="Disordered" evidence="3">
    <location>
        <begin position="193"/>
        <end position="230"/>
    </location>
</feature>
<evidence type="ECO:0000256" key="2">
    <source>
        <dbReference type="PROSITE-ProRule" id="PRU00497"/>
    </source>
</evidence>
<protein>
    <submittedName>
        <fullName evidence="5">Cuticle Protein CPR RR Uncl</fullName>
    </submittedName>
    <submittedName>
        <fullName evidence="7">Cuticle protein 18.6</fullName>
    </submittedName>
</protein>
<dbReference type="Pfam" id="PF00379">
    <property type="entry name" value="Chitin_bind_4"/>
    <property type="match status" value="1"/>
</dbReference>
<sequence>MFSKIAIACVLVAVAVARPDKPPTRGYSYDEPSRPFVSGRYDAPEAATTTTERAPEAPRASYQAPQPTYQAPQPTYQAPQRTYQAPQPTYQAPEESDEEPEVTYAAPAAPRATYAAPKSEESEEDAPLMPFDFGYIVENEESGSDEELAYGHKSNSDGQQVTGQYRVLLPDGRTQIVTYTADKEHGYRADVTYEGEARPWVPPQADDDDDDDDASYAAPSAPRSAYSAPQ</sequence>
<proteinExistence type="predicted"/>
<dbReference type="PROSITE" id="PS51155">
    <property type="entry name" value="CHIT_BIND_RR_2"/>
    <property type="match status" value="1"/>
</dbReference>
<dbReference type="GeneID" id="108681583"/>
<name>A0A6A0H972_HYAAZ</name>
<evidence type="ECO:0000313" key="7">
    <source>
        <dbReference type="RefSeq" id="XP_018026117.1"/>
    </source>
</evidence>
<dbReference type="OMA" id="GWYSPLE"/>
<dbReference type="InterPro" id="IPR031311">
    <property type="entry name" value="CHIT_BIND_RR_consensus"/>
</dbReference>
<dbReference type="PANTHER" id="PTHR12236:SF79">
    <property type="entry name" value="CUTICULAR PROTEIN 50CB-RELATED"/>
    <property type="match status" value="1"/>
</dbReference>
<organism evidence="5">
    <name type="scientific">Hyalella azteca</name>
    <name type="common">Amphipod</name>
    <dbReference type="NCBI Taxonomy" id="294128"/>
    <lineage>
        <taxon>Eukaryota</taxon>
        <taxon>Metazoa</taxon>
        <taxon>Ecdysozoa</taxon>
        <taxon>Arthropoda</taxon>
        <taxon>Crustacea</taxon>
        <taxon>Multicrustacea</taxon>
        <taxon>Malacostraca</taxon>
        <taxon>Eumalacostraca</taxon>
        <taxon>Peracarida</taxon>
        <taxon>Amphipoda</taxon>
        <taxon>Senticaudata</taxon>
        <taxon>Talitrida</taxon>
        <taxon>Talitroidea</taxon>
        <taxon>Hyalellidae</taxon>
        <taxon>Hyalella</taxon>
    </lineage>
</organism>
<reference evidence="5" key="1">
    <citation type="submission" date="2014-08" db="EMBL/GenBank/DDBJ databases">
        <authorList>
            <person name="Murali S."/>
            <person name="Richards S."/>
            <person name="Bandaranaike D."/>
            <person name="Bellair M."/>
            <person name="Blankenburg K."/>
            <person name="Chao H."/>
            <person name="Dinh H."/>
            <person name="Doddapaneni H."/>
            <person name="Dugan-Rocha S."/>
            <person name="Elkadiri S."/>
            <person name="Gnanaolivu R."/>
            <person name="Hughes D."/>
            <person name="Lee S."/>
            <person name="Li M."/>
            <person name="Ming W."/>
            <person name="Munidasa M."/>
            <person name="Muniz J."/>
            <person name="Nguyen L."/>
            <person name="Osuji N."/>
            <person name="Pu L.-L."/>
            <person name="Puazo M."/>
            <person name="Skinner E."/>
            <person name="Qu C."/>
            <person name="Quiroz J."/>
            <person name="Raj R."/>
            <person name="Weissenberger G."/>
            <person name="Xin Y."/>
            <person name="Zou X."/>
            <person name="Han Y."/>
            <person name="Worley K."/>
            <person name="Muzny D."/>
            <person name="Gibbs R."/>
        </authorList>
    </citation>
    <scope>NUCLEOTIDE SEQUENCE</scope>
    <source>
        <strain evidence="5">HAZT.00-mixed</strain>
        <tissue evidence="5">Whole organism</tissue>
    </source>
</reference>
<dbReference type="OrthoDB" id="6377200at2759"/>
<keyword evidence="6" id="KW-1185">Reference proteome</keyword>
<reference evidence="7" key="4">
    <citation type="submission" date="2025-04" db="UniProtKB">
        <authorList>
            <consortium name="RefSeq"/>
        </authorList>
    </citation>
    <scope>IDENTIFICATION</scope>
    <source>
        <tissue evidence="7">Whole organism</tissue>
    </source>
</reference>
<dbReference type="RefSeq" id="XP_018026117.1">
    <property type="nucleotide sequence ID" value="XM_018170628.2"/>
</dbReference>
<dbReference type="KEGG" id="hazt:108681583"/>
<evidence type="ECO:0000256" key="3">
    <source>
        <dbReference type="SAM" id="MobiDB-lite"/>
    </source>
</evidence>
<dbReference type="PROSITE" id="PS00233">
    <property type="entry name" value="CHIT_BIND_RR_1"/>
    <property type="match status" value="1"/>
</dbReference>
<dbReference type="PANTHER" id="PTHR12236">
    <property type="entry name" value="STRUCTURAL CONTITUENT OF CUTICLE"/>
    <property type="match status" value="1"/>
</dbReference>
<dbReference type="InterPro" id="IPR000618">
    <property type="entry name" value="Insect_cuticle"/>
</dbReference>
<dbReference type="GO" id="GO:0031012">
    <property type="term" value="C:extracellular matrix"/>
    <property type="evidence" value="ECO:0007669"/>
    <property type="project" value="TreeGrafter"/>
</dbReference>
<dbReference type="Proteomes" id="UP000711488">
    <property type="component" value="Unassembled WGS sequence"/>
</dbReference>
<feature type="compositionally biased region" description="Low complexity" evidence="3">
    <location>
        <begin position="44"/>
        <end position="84"/>
    </location>
</feature>
<dbReference type="GO" id="GO:0005615">
    <property type="term" value="C:extracellular space"/>
    <property type="evidence" value="ECO:0007669"/>
    <property type="project" value="TreeGrafter"/>
</dbReference>
<keyword evidence="1 2" id="KW-0193">Cuticle</keyword>
<reference evidence="5" key="3">
    <citation type="submission" date="2019-06" db="EMBL/GenBank/DDBJ databases">
        <authorList>
            <person name="Poynton C."/>
            <person name="Hasenbein S."/>
            <person name="Benoit J.B."/>
            <person name="Sepulveda M.S."/>
            <person name="Poelchau M.F."/>
            <person name="Murali S.C."/>
            <person name="Chen S."/>
            <person name="Glastad K.M."/>
            <person name="Werren J.H."/>
            <person name="Vineis J.H."/>
            <person name="Bowen J.L."/>
            <person name="Friedrich M."/>
            <person name="Jones J."/>
            <person name="Robertson H.M."/>
            <person name="Feyereisen R."/>
            <person name="Mechler-Hickson A."/>
            <person name="Mathers N."/>
            <person name="Lee C.E."/>
            <person name="Colbourne J.K."/>
            <person name="Biales A."/>
            <person name="Johnston J.S."/>
            <person name="Wellborn G.A."/>
            <person name="Rosendale A.J."/>
            <person name="Cridge A.G."/>
            <person name="Munoz-Torres M.C."/>
            <person name="Bain P.A."/>
            <person name="Manny A.R."/>
            <person name="Major K.M."/>
            <person name="Lambert F.N."/>
            <person name="Vulpe C.D."/>
            <person name="Tuck P."/>
            <person name="Blalock B.J."/>
            <person name="Lin Y.-Y."/>
            <person name="Smith M.E."/>
            <person name="Ochoa-Acuna H."/>
            <person name="Chen M.-J.M."/>
            <person name="Childers C.P."/>
            <person name="Qu J."/>
            <person name="Dugan S."/>
            <person name="Lee S.L."/>
            <person name="Chao H."/>
            <person name="Dinh H."/>
            <person name="Han Y."/>
            <person name="Doddapaneni H."/>
            <person name="Worley K.C."/>
            <person name="Muzny D.M."/>
            <person name="Gibbs R.A."/>
            <person name="Richards S."/>
        </authorList>
    </citation>
    <scope>NUCLEOTIDE SEQUENCE</scope>
    <source>
        <strain evidence="5">HAZT.00-mixed</strain>
        <tissue evidence="5">Whole organism</tissue>
    </source>
</reference>
<dbReference type="AlphaFoldDB" id="A0A6A0H972"/>
<evidence type="ECO:0000313" key="5">
    <source>
        <dbReference type="EMBL" id="KAA0202308.1"/>
    </source>
</evidence>
<feature type="compositionally biased region" description="Low complexity" evidence="3">
    <location>
        <begin position="215"/>
        <end position="230"/>
    </location>
</feature>
<accession>A0A6A0H972</accession>
<feature type="chain" id="PRO_5044628609" evidence="4">
    <location>
        <begin position="18"/>
        <end position="230"/>
    </location>
</feature>
<reference evidence="5" key="2">
    <citation type="journal article" date="2018" name="Environ. Sci. Technol.">
        <title>The Toxicogenome of Hyalella azteca: A Model for Sediment Ecotoxicology and Evolutionary Toxicology.</title>
        <authorList>
            <person name="Poynton H.C."/>
            <person name="Hasenbein S."/>
            <person name="Benoit J.B."/>
            <person name="Sepulveda M.S."/>
            <person name="Poelchau M.F."/>
            <person name="Hughes D.S.T."/>
            <person name="Murali S.C."/>
            <person name="Chen S."/>
            <person name="Glastad K.M."/>
            <person name="Goodisman M.A.D."/>
            <person name="Werren J.H."/>
            <person name="Vineis J.H."/>
            <person name="Bowen J.L."/>
            <person name="Friedrich M."/>
            <person name="Jones J."/>
            <person name="Robertson H.M."/>
            <person name="Feyereisen R."/>
            <person name="Mechler-Hickson A."/>
            <person name="Mathers N."/>
            <person name="Lee C.E."/>
            <person name="Colbourne J.K."/>
            <person name="Biales A."/>
            <person name="Johnston J.S."/>
            <person name="Wellborn G.A."/>
            <person name="Rosendale A.J."/>
            <person name="Cridge A.G."/>
            <person name="Munoz-Torres M.C."/>
            <person name="Bain P.A."/>
            <person name="Manny A.R."/>
            <person name="Major K.M."/>
            <person name="Lambert F.N."/>
            <person name="Vulpe C.D."/>
            <person name="Tuck P."/>
            <person name="Blalock B.J."/>
            <person name="Lin Y.Y."/>
            <person name="Smith M.E."/>
            <person name="Ochoa-Acuna H."/>
            <person name="Chen M.M."/>
            <person name="Childers C.P."/>
            <person name="Qu J."/>
            <person name="Dugan S."/>
            <person name="Lee S.L."/>
            <person name="Chao H."/>
            <person name="Dinh H."/>
            <person name="Han Y."/>
            <person name="Doddapaneni H."/>
            <person name="Worley K.C."/>
            <person name="Muzny D.M."/>
            <person name="Gibbs R.A."/>
            <person name="Richards S."/>
        </authorList>
    </citation>
    <scope>NUCLEOTIDE SEQUENCE</scope>
    <source>
        <strain evidence="5">HAZT.00-mixed</strain>
        <tissue evidence="5">Whole organism</tissue>
    </source>
</reference>
<dbReference type="Proteomes" id="UP000694843">
    <property type="component" value="Unplaced"/>
</dbReference>
<dbReference type="InterPro" id="IPR051217">
    <property type="entry name" value="Insect_Cuticle_Struc_Prot"/>
</dbReference>
<evidence type="ECO:0000256" key="4">
    <source>
        <dbReference type="SAM" id="SignalP"/>
    </source>
</evidence>
<feature type="compositionally biased region" description="Low complexity" evidence="3">
    <location>
        <begin position="103"/>
        <end position="117"/>
    </location>
</feature>
<keyword evidence="4" id="KW-0732">Signal</keyword>
<evidence type="ECO:0000313" key="6">
    <source>
        <dbReference type="Proteomes" id="UP000694843"/>
    </source>
</evidence>
<feature type="region of interest" description="Disordered" evidence="3">
    <location>
        <begin position="142"/>
        <end position="162"/>
    </location>
</feature>
<feature type="compositionally biased region" description="Acidic residues" evidence="3">
    <location>
        <begin position="205"/>
        <end position="214"/>
    </location>
</feature>
<dbReference type="EMBL" id="JQDR03003861">
    <property type="protein sequence ID" value="KAA0202308.1"/>
    <property type="molecule type" value="Genomic_DNA"/>
</dbReference>
<evidence type="ECO:0000256" key="1">
    <source>
        <dbReference type="ARBA" id="ARBA00022460"/>
    </source>
</evidence>
<gene>
    <name evidence="7" type="primary">LOC108681583</name>
    <name evidence="5" type="ORF">HAZT_HAZT007749</name>
</gene>
<dbReference type="GO" id="GO:0042302">
    <property type="term" value="F:structural constituent of cuticle"/>
    <property type="evidence" value="ECO:0007669"/>
    <property type="project" value="UniProtKB-UniRule"/>
</dbReference>
<feature type="signal peptide" evidence="4">
    <location>
        <begin position="1"/>
        <end position="17"/>
    </location>
</feature>
<feature type="region of interest" description="Disordered" evidence="3">
    <location>
        <begin position="20"/>
        <end position="127"/>
    </location>
</feature>